<dbReference type="InterPro" id="IPR016155">
    <property type="entry name" value="Mopterin_synth/thiamin_S_b"/>
</dbReference>
<name>L0WC01_9GAMM</name>
<dbReference type="PATRIC" id="fig|1177179.3.peg.2567"/>
<dbReference type="InterPro" id="IPR003749">
    <property type="entry name" value="ThiS/MoaD-like"/>
</dbReference>
<dbReference type="SUPFAM" id="SSF54285">
    <property type="entry name" value="MoaD/ThiS"/>
    <property type="match status" value="1"/>
</dbReference>
<accession>L0WC01</accession>
<dbReference type="CDD" id="cd00754">
    <property type="entry name" value="Ubl_MoaD"/>
    <property type="match status" value="1"/>
</dbReference>
<dbReference type="RefSeq" id="WP_008929753.1">
    <property type="nucleotide sequence ID" value="NZ_AMRJ01000022.1"/>
</dbReference>
<dbReference type="eggNOG" id="COG1977">
    <property type="taxonomic scope" value="Bacteria"/>
</dbReference>
<dbReference type="AlphaFoldDB" id="L0WC01"/>
<protein>
    <submittedName>
        <fullName evidence="1">Molybdenum cofactor biosynthesis protein D</fullName>
    </submittedName>
</protein>
<dbReference type="Gene3D" id="3.10.20.30">
    <property type="match status" value="1"/>
</dbReference>
<comment type="caution">
    <text evidence="1">The sequence shown here is derived from an EMBL/GenBank/DDBJ whole genome shotgun (WGS) entry which is preliminary data.</text>
</comment>
<reference evidence="1 2" key="1">
    <citation type="journal article" date="2012" name="J. Bacteriol.">
        <title>Genome Sequence of the Alkane-Degrading Bacterium Alcanivorax hongdengensis Type Strain A-11-3.</title>
        <authorList>
            <person name="Lai Q."/>
            <person name="Shao Z."/>
        </authorList>
    </citation>
    <scope>NUCLEOTIDE SEQUENCE [LARGE SCALE GENOMIC DNA]</scope>
    <source>
        <strain evidence="1 2">A-11-3</strain>
    </source>
</reference>
<dbReference type="InterPro" id="IPR012675">
    <property type="entry name" value="Beta-grasp_dom_sf"/>
</dbReference>
<keyword evidence="2" id="KW-1185">Reference proteome</keyword>
<proteinExistence type="predicted"/>
<dbReference type="Pfam" id="PF02597">
    <property type="entry name" value="ThiS"/>
    <property type="match status" value="1"/>
</dbReference>
<evidence type="ECO:0000313" key="2">
    <source>
        <dbReference type="Proteomes" id="UP000010164"/>
    </source>
</evidence>
<organism evidence="1 2">
    <name type="scientific">Alcanivorax hongdengensis A-11-3</name>
    <dbReference type="NCBI Taxonomy" id="1177179"/>
    <lineage>
        <taxon>Bacteria</taxon>
        <taxon>Pseudomonadati</taxon>
        <taxon>Pseudomonadota</taxon>
        <taxon>Gammaproteobacteria</taxon>
        <taxon>Oceanospirillales</taxon>
        <taxon>Alcanivoracaceae</taxon>
        <taxon>Alcanivorax</taxon>
    </lineage>
</organism>
<dbReference type="NCBIfam" id="TIGR01682">
    <property type="entry name" value="moaD"/>
    <property type="match status" value="1"/>
</dbReference>
<dbReference type="Proteomes" id="UP000010164">
    <property type="component" value="Unassembled WGS sequence"/>
</dbReference>
<dbReference type="EMBL" id="AMRJ01000022">
    <property type="protein sequence ID" value="EKF73627.1"/>
    <property type="molecule type" value="Genomic_DNA"/>
</dbReference>
<evidence type="ECO:0000313" key="1">
    <source>
        <dbReference type="EMBL" id="EKF73627.1"/>
    </source>
</evidence>
<gene>
    <name evidence="1" type="ORF">A11A3_12905</name>
</gene>
<dbReference type="OrthoDB" id="9801945at2"/>
<dbReference type="STRING" id="1177179.A11A3_12905"/>
<sequence>MIELRFFAALRERVGHDRLSVTPPEQVTTVEQLIRWLAEDNPTVASALAATPRYMVAINEELGSPASTLSPGDVVALFPPVTGG</sequence>